<dbReference type="EMBL" id="OZ034822">
    <property type="protein sequence ID" value="CAL1409823.1"/>
    <property type="molecule type" value="Genomic_DNA"/>
</dbReference>
<proteinExistence type="predicted"/>
<feature type="domain" description="KIB1-4 beta-propeller" evidence="2">
    <location>
        <begin position="47"/>
        <end position="208"/>
    </location>
</feature>
<dbReference type="Pfam" id="PF03478">
    <property type="entry name" value="Beta-prop_KIB1-4"/>
    <property type="match status" value="1"/>
</dbReference>
<keyword evidence="4" id="KW-1185">Reference proteome</keyword>
<evidence type="ECO:0000313" key="3">
    <source>
        <dbReference type="EMBL" id="CAL1409823.1"/>
    </source>
</evidence>
<evidence type="ECO:0000313" key="4">
    <source>
        <dbReference type="Proteomes" id="UP001497516"/>
    </source>
</evidence>
<sequence>MAAVVKKHQQPADYARKPQQRPPDLRQEPWLVYSHGKKNDKKSSQTFYSLSEPGRGYHVRGIPELRNQIICACSHGWLVLLDPVRRGCGLLNPVTMERIGLPDLPGEFVVTNCALSCSPEESGGGGCVVMFTERERGSFVYCRVGGKEEEGRYWRREEVVDQGSCACGTEGGGGGGGEGFMWCHAMASLGGEFYVLTSCCESLFKVEFVEEEVRAGGSDDDDDDDQVDESIRLV</sequence>
<feature type="region of interest" description="Disordered" evidence="1">
    <location>
        <begin position="1"/>
        <end position="27"/>
    </location>
</feature>
<dbReference type="PANTHER" id="PTHR40891:SF1">
    <property type="entry name" value="DUF295 DOMAIN-CONTAINING PROTEIN"/>
    <property type="match status" value="1"/>
</dbReference>
<name>A0AAV2GJE5_9ROSI</name>
<evidence type="ECO:0000256" key="1">
    <source>
        <dbReference type="SAM" id="MobiDB-lite"/>
    </source>
</evidence>
<reference evidence="3 4" key="1">
    <citation type="submission" date="2024-04" db="EMBL/GenBank/DDBJ databases">
        <authorList>
            <person name="Fracassetti M."/>
        </authorList>
    </citation>
    <scope>NUCLEOTIDE SEQUENCE [LARGE SCALE GENOMIC DNA]</scope>
</reference>
<gene>
    <name evidence="3" type="ORF">LTRI10_LOCUS49291</name>
</gene>
<organism evidence="3 4">
    <name type="scientific">Linum trigynum</name>
    <dbReference type="NCBI Taxonomy" id="586398"/>
    <lineage>
        <taxon>Eukaryota</taxon>
        <taxon>Viridiplantae</taxon>
        <taxon>Streptophyta</taxon>
        <taxon>Embryophyta</taxon>
        <taxon>Tracheophyta</taxon>
        <taxon>Spermatophyta</taxon>
        <taxon>Magnoliopsida</taxon>
        <taxon>eudicotyledons</taxon>
        <taxon>Gunneridae</taxon>
        <taxon>Pentapetalae</taxon>
        <taxon>rosids</taxon>
        <taxon>fabids</taxon>
        <taxon>Malpighiales</taxon>
        <taxon>Linaceae</taxon>
        <taxon>Linum</taxon>
    </lineage>
</organism>
<protein>
    <recommendedName>
        <fullName evidence="2">KIB1-4 beta-propeller domain-containing protein</fullName>
    </recommendedName>
</protein>
<feature type="region of interest" description="Disordered" evidence="1">
    <location>
        <begin position="214"/>
        <end position="234"/>
    </location>
</feature>
<feature type="compositionally biased region" description="Acidic residues" evidence="1">
    <location>
        <begin position="218"/>
        <end position="228"/>
    </location>
</feature>
<evidence type="ECO:0000259" key="2">
    <source>
        <dbReference type="Pfam" id="PF03478"/>
    </source>
</evidence>
<dbReference type="InterPro" id="IPR005174">
    <property type="entry name" value="KIB1-4_b-propeller"/>
</dbReference>
<dbReference type="AlphaFoldDB" id="A0AAV2GJE5"/>
<dbReference type="PANTHER" id="PTHR40891">
    <property type="entry name" value="DUF295 DOMAIN-CONTAINING PROTEIN"/>
    <property type="match status" value="1"/>
</dbReference>
<accession>A0AAV2GJE5</accession>
<dbReference type="Proteomes" id="UP001497516">
    <property type="component" value="Chromosome 9"/>
</dbReference>